<evidence type="ECO:0008006" key="4">
    <source>
        <dbReference type="Google" id="ProtNLM"/>
    </source>
</evidence>
<reference evidence="2 3" key="1">
    <citation type="submission" date="2024-03" db="EMBL/GenBank/DDBJ databases">
        <title>Aureococcus anophagefferens CCMP1851 and Kratosvirus quantuckense: Draft genome of a second virus-susceptible host strain in the model system.</title>
        <authorList>
            <person name="Chase E."/>
            <person name="Truchon A.R."/>
            <person name="Schepens W."/>
            <person name="Wilhelm S.W."/>
        </authorList>
    </citation>
    <scope>NUCLEOTIDE SEQUENCE [LARGE SCALE GENOMIC DNA]</scope>
    <source>
        <strain evidence="2 3">CCMP1851</strain>
    </source>
</reference>
<keyword evidence="1" id="KW-0472">Membrane</keyword>
<feature type="transmembrane region" description="Helical" evidence="1">
    <location>
        <begin position="111"/>
        <end position="132"/>
    </location>
</feature>
<name>A0ABR1FJK8_AURAN</name>
<dbReference type="Proteomes" id="UP001363151">
    <property type="component" value="Unassembled WGS sequence"/>
</dbReference>
<proteinExistence type="predicted"/>
<dbReference type="EMBL" id="JBBJCI010000371">
    <property type="protein sequence ID" value="KAK7232072.1"/>
    <property type="molecule type" value="Genomic_DNA"/>
</dbReference>
<organism evidence="2 3">
    <name type="scientific">Aureococcus anophagefferens</name>
    <name type="common">Harmful bloom alga</name>
    <dbReference type="NCBI Taxonomy" id="44056"/>
    <lineage>
        <taxon>Eukaryota</taxon>
        <taxon>Sar</taxon>
        <taxon>Stramenopiles</taxon>
        <taxon>Ochrophyta</taxon>
        <taxon>Pelagophyceae</taxon>
        <taxon>Pelagomonadales</taxon>
        <taxon>Pelagomonadaceae</taxon>
        <taxon>Aureococcus</taxon>
    </lineage>
</organism>
<sequence>MYVERKGGEEEALVPEEEHAEFVKLRDEGEAPEPEPTHTPMTWTKLAYCSALLALLITIPCVLYPPSELAKYWYGPLMGLASTIPSAGAPVAGGIVFFPILMLAGFSPSEAVAYAAATQMIGVGLFVPGSFIVYEAYAVFLHDILFWGTFSGGIGVSLTLFVFERVPDNQKPHVPRESILAVGLLGGIITGFIGIGIEKMLYMLLTMHPRRVEVDTTQAGVSCITVAGRVSNHIFDPTST</sequence>
<feature type="transmembrane region" description="Helical" evidence="1">
    <location>
        <begin position="46"/>
        <end position="65"/>
    </location>
</feature>
<keyword evidence="3" id="KW-1185">Reference proteome</keyword>
<keyword evidence="1" id="KW-0812">Transmembrane</keyword>
<evidence type="ECO:0000313" key="2">
    <source>
        <dbReference type="EMBL" id="KAK7232072.1"/>
    </source>
</evidence>
<keyword evidence="1" id="KW-1133">Transmembrane helix</keyword>
<comment type="caution">
    <text evidence="2">The sequence shown here is derived from an EMBL/GenBank/DDBJ whole genome shotgun (WGS) entry which is preliminary data.</text>
</comment>
<accession>A0ABR1FJK8</accession>
<protein>
    <recommendedName>
        <fullName evidence="4">SLC26A/SulP transporter domain-containing protein</fullName>
    </recommendedName>
</protein>
<evidence type="ECO:0000313" key="3">
    <source>
        <dbReference type="Proteomes" id="UP001363151"/>
    </source>
</evidence>
<evidence type="ECO:0000256" key="1">
    <source>
        <dbReference type="SAM" id="Phobius"/>
    </source>
</evidence>
<feature type="transmembrane region" description="Helical" evidence="1">
    <location>
        <begin position="77"/>
        <end position="104"/>
    </location>
</feature>
<gene>
    <name evidence="2" type="ORF">SO694_00031222</name>
</gene>
<feature type="transmembrane region" description="Helical" evidence="1">
    <location>
        <begin position="178"/>
        <end position="197"/>
    </location>
</feature>
<feature type="transmembrane region" description="Helical" evidence="1">
    <location>
        <begin position="144"/>
        <end position="166"/>
    </location>
</feature>